<name>A0A6J8E527_MYTCO</name>
<sequence length="173" mass="19585">MSDTDFDHDDLRQSKSKESTSSTELSTDGAVSLFSTILTNALEKQKVILINHFESHFLQPVKSTGVSTPHFVFKREEHRIQYLFNTERSDTISGIEKLINSKSYVQALDVLAEKKETMRTRNKFLKSATNMDGTPSMNTLIVLWLTIRTMQLICVPLLPVHPGKGKVQNRMTG</sequence>
<evidence type="ECO:0000313" key="2">
    <source>
        <dbReference type="EMBL" id="CAC5415477.1"/>
    </source>
</evidence>
<feature type="compositionally biased region" description="Basic and acidic residues" evidence="1">
    <location>
        <begin position="9"/>
        <end position="18"/>
    </location>
</feature>
<evidence type="ECO:0000313" key="3">
    <source>
        <dbReference type="Proteomes" id="UP000507470"/>
    </source>
</evidence>
<evidence type="ECO:0000256" key="1">
    <source>
        <dbReference type="SAM" id="MobiDB-lite"/>
    </source>
</evidence>
<feature type="region of interest" description="Disordered" evidence="1">
    <location>
        <begin position="1"/>
        <end position="23"/>
    </location>
</feature>
<accession>A0A6J8E527</accession>
<dbReference type="Proteomes" id="UP000507470">
    <property type="component" value="Unassembled WGS sequence"/>
</dbReference>
<keyword evidence="3" id="KW-1185">Reference proteome</keyword>
<protein>
    <submittedName>
        <fullName evidence="2">Uncharacterized protein</fullName>
    </submittedName>
</protein>
<dbReference type="AlphaFoldDB" id="A0A6J8E527"/>
<reference evidence="2 3" key="1">
    <citation type="submission" date="2020-06" db="EMBL/GenBank/DDBJ databases">
        <authorList>
            <person name="Li R."/>
            <person name="Bekaert M."/>
        </authorList>
    </citation>
    <scope>NUCLEOTIDE SEQUENCE [LARGE SCALE GENOMIC DNA]</scope>
    <source>
        <strain evidence="3">wild</strain>
    </source>
</reference>
<organism evidence="2 3">
    <name type="scientific">Mytilus coruscus</name>
    <name type="common">Sea mussel</name>
    <dbReference type="NCBI Taxonomy" id="42192"/>
    <lineage>
        <taxon>Eukaryota</taxon>
        <taxon>Metazoa</taxon>
        <taxon>Spiralia</taxon>
        <taxon>Lophotrochozoa</taxon>
        <taxon>Mollusca</taxon>
        <taxon>Bivalvia</taxon>
        <taxon>Autobranchia</taxon>
        <taxon>Pteriomorphia</taxon>
        <taxon>Mytilida</taxon>
        <taxon>Mytiloidea</taxon>
        <taxon>Mytilidae</taxon>
        <taxon>Mytilinae</taxon>
        <taxon>Mytilus</taxon>
    </lineage>
</organism>
<dbReference type="EMBL" id="CACVKT020008444">
    <property type="protein sequence ID" value="CAC5415477.1"/>
    <property type="molecule type" value="Genomic_DNA"/>
</dbReference>
<gene>
    <name evidence="2" type="ORF">MCOR_48171</name>
</gene>
<proteinExistence type="predicted"/>